<name>A4AE32_9GAMM</name>
<reference evidence="1 2" key="1">
    <citation type="journal article" date="2007" name="Proc. Natl. Acad. Sci. U.S.A.">
        <title>Characterization of a marine gammaproteobacterium capable of aerobic anoxygenic photosynthesis.</title>
        <authorList>
            <person name="Fuchs B.M."/>
            <person name="Spring S."/>
            <person name="Teeling H."/>
            <person name="Quast C."/>
            <person name="Wulf J."/>
            <person name="Schattenhofer M."/>
            <person name="Yan S."/>
            <person name="Ferriera S."/>
            <person name="Johnson J."/>
            <person name="Glockner F.O."/>
            <person name="Amann R."/>
        </authorList>
    </citation>
    <scope>NUCLEOTIDE SEQUENCE [LARGE SCALE GENOMIC DNA]</scope>
    <source>
        <strain evidence="1">KT71</strain>
    </source>
</reference>
<gene>
    <name evidence="1" type="ORF">KT71_13849</name>
</gene>
<protein>
    <submittedName>
        <fullName evidence="1">Integrating conjugative element protein family</fullName>
    </submittedName>
</protein>
<dbReference type="HOGENOM" id="CLU_119102_0_0_6"/>
<dbReference type="InterPro" id="IPR021300">
    <property type="entry name" value="Integr_conj_element_PFL4695"/>
</dbReference>
<dbReference type="STRING" id="314285.KT71_13849"/>
<reference evidence="1 2" key="2">
    <citation type="journal article" date="2009" name="PLoS ONE">
        <title>The photosynthetic apparatus and its regulation in the aerobic gammaproteobacterium Congregibacter litoralis gen. nov., sp. nov.</title>
        <authorList>
            <person name="Spring S."/>
            <person name="Lunsdorf H."/>
            <person name="Fuchs B.M."/>
            <person name="Tindall B.J."/>
        </authorList>
    </citation>
    <scope>NUCLEOTIDE SEQUENCE [LARGE SCALE GENOMIC DNA]</scope>
    <source>
        <strain evidence="1">KT71</strain>
    </source>
</reference>
<evidence type="ECO:0000313" key="2">
    <source>
        <dbReference type="Proteomes" id="UP000019205"/>
    </source>
</evidence>
<comment type="caution">
    <text evidence="1">The sequence shown here is derived from an EMBL/GenBank/DDBJ whole genome shotgun (WGS) entry which is preliminary data.</text>
</comment>
<dbReference type="AlphaFoldDB" id="A4AE32"/>
<accession>A4AE32</accession>
<dbReference type="Pfam" id="PF11072">
    <property type="entry name" value="DUF2859"/>
    <property type="match status" value="1"/>
</dbReference>
<dbReference type="Proteomes" id="UP000019205">
    <property type="component" value="Chromosome"/>
</dbReference>
<dbReference type="EMBL" id="AAOA02000001">
    <property type="protein sequence ID" value="EAQ95724.1"/>
    <property type="molecule type" value="Genomic_DNA"/>
</dbReference>
<dbReference type="OrthoDB" id="8560395at2"/>
<organism evidence="1 2">
    <name type="scientific">Congregibacter litoralis KT71</name>
    <dbReference type="NCBI Taxonomy" id="314285"/>
    <lineage>
        <taxon>Bacteria</taxon>
        <taxon>Pseudomonadati</taxon>
        <taxon>Pseudomonadota</taxon>
        <taxon>Gammaproteobacteria</taxon>
        <taxon>Cellvibrionales</taxon>
        <taxon>Halieaceae</taxon>
        <taxon>Congregibacter</taxon>
    </lineage>
</organism>
<dbReference type="RefSeq" id="WP_008295206.1">
    <property type="nucleotide sequence ID" value="NZ_CM002299.1"/>
</dbReference>
<dbReference type="eggNOG" id="COG3279">
    <property type="taxonomic scope" value="Bacteria"/>
</dbReference>
<dbReference type="NCBIfam" id="TIGR03765">
    <property type="entry name" value="ICE_PFL_4695"/>
    <property type="match status" value="1"/>
</dbReference>
<evidence type="ECO:0000313" key="1">
    <source>
        <dbReference type="EMBL" id="EAQ95724.1"/>
    </source>
</evidence>
<sequence length="177" mass="19060">MNSLSVSQWFFVGFGLWSVAAIAELSVIYDSGGTQPLAPYFLAFEDERVSAPIATSPNVPLGAADLSQLLPIRTPELTPGVVIKRTFTLADGVSLPRPFFLIGADPQSMEWFIEHRDRLAQIHAVGMLVNVETVADLDAIATIAEGLPILPASGTDIARSLALKHIPVLISRRGIEQ</sequence>
<keyword evidence="2" id="KW-1185">Reference proteome</keyword>
<proteinExistence type="predicted"/>